<keyword evidence="3" id="KW-1185">Reference proteome</keyword>
<gene>
    <name evidence="2" type="ORF">OSTQU699_LOCUS6311</name>
</gene>
<reference evidence="2" key="1">
    <citation type="submission" date="2020-12" db="EMBL/GenBank/DDBJ databases">
        <authorList>
            <person name="Iha C."/>
        </authorList>
    </citation>
    <scope>NUCLEOTIDE SEQUENCE</scope>
</reference>
<evidence type="ECO:0000313" key="3">
    <source>
        <dbReference type="Proteomes" id="UP000708148"/>
    </source>
</evidence>
<organism evidence="2 3">
    <name type="scientific">Ostreobium quekettii</name>
    <dbReference type="NCBI Taxonomy" id="121088"/>
    <lineage>
        <taxon>Eukaryota</taxon>
        <taxon>Viridiplantae</taxon>
        <taxon>Chlorophyta</taxon>
        <taxon>core chlorophytes</taxon>
        <taxon>Ulvophyceae</taxon>
        <taxon>TCBD clade</taxon>
        <taxon>Bryopsidales</taxon>
        <taxon>Ostreobineae</taxon>
        <taxon>Ostreobiaceae</taxon>
        <taxon>Ostreobium</taxon>
    </lineage>
</organism>
<feature type="region of interest" description="Disordered" evidence="1">
    <location>
        <begin position="1"/>
        <end position="26"/>
    </location>
</feature>
<comment type="caution">
    <text evidence="2">The sequence shown here is derived from an EMBL/GenBank/DDBJ whole genome shotgun (WGS) entry which is preliminary data.</text>
</comment>
<protein>
    <submittedName>
        <fullName evidence="2">Uncharacterized protein</fullName>
    </submittedName>
</protein>
<dbReference type="AlphaFoldDB" id="A0A8S1J195"/>
<evidence type="ECO:0000313" key="2">
    <source>
        <dbReference type="EMBL" id="CAD7700952.1"/>
    </source>
</evidence>
<dbReference type="Proteomes" id="UP000708148">
    <property type="component" value="Unassembled WGS sequence"/>
</dbReference>
<name>A0A8S1J195_9CHLO</name>
<proteinExistence type="predicted"/>
<evidence type="ECO:0000256" key="1">
    <source>
        <dbReference type="SAM" id="MobiDB-lite"/>
    </source>
</evidence>
<sequence>MPQQEDTFAKKELAMLSETGPTEASAPAAIEHGLEGSREETPLYDLIFEKEDPTFTGASKIHRDTQNPTMLSKSRNWGGLLTTSMLAHGPPDDFTKPQFARKPIVRDTFYRKTNIFFPDNCAASAADD</sequence>
<accession>A0A8S1J195</accession>
<dbReference type="EMBL" id="CAJHUC010001395">
    <property type="protein sequence ID" value="CAD7700952.1"/>
    <property type="molecule type" value="Genomic_DNA"/>
</dbReference>
<dbReference type="OrthoDB" id="10254482at2759"/>